<reference evidence="2" key="1">
    <citation type="journal article" date="2014" name="Front. Microbiol.">
        <title>High frequency of phylogenetically diverse reductive dehalogenase-homologous genes in deep subseafloor sedimentary metagenomes.</title>
        <authorList>
            <person name="Kawai M."/>
            <person name="Futagami T."/>
            <person name="Toyoda A."/>
            <person name="Takaki Y."/>
            <person name="Nishi S."/>
            <person name="Hori S."/>
            <person name="Arai W."/>
            <person name="Tsubouchi T."/>
            <person name="Morono Y."/>
            <person name="Uchiyama I."/>
            <person name="Ito T."/>
            <person name="Fujiyama A."/>
            <person name="Inagaki F."/>
            <person name="Takami H."/>
        </authorList>
    </citation>
    <scope>NUCLEOTIDE SEQUENCE</scope>
    <source>
        <strain evidence="2">Expedition CK06-06</strain>
    </source>
</reference>
<comment type="caution">
    <text evidence="2">The sequence shown here is derived from an EMBL/GenBank/DDBJ whole genome shotgun (WGS) entry which is preliminary data.</text>
</comment>
<dbReference type="InterPro" id="IPR050993">
    <property type="entry name" value="Isochorismatase_domain"/>
</dbReference>
<feature type="non-terminal residue" evidence="2">
    <location>
        <position position="1"/>
    </location>
</feature>
<accession>X0SM98</accession>
<dbReference type="Pfam" id="PF00857">
    <property type="entry name" value="Isochorismatase"/>
    <property type="match status" value="1"/>
</dbReference>
<dbReference type="EMBL" id="BARS01008266">
    <property type="protein sequence ID" value="GAF76271.1"/>
    <property type="molecule type" value="Genomic_DNA"/>
</dbReference>
<evidence type="ECO:0000259" key="1">
    <source>
        <dbReference type="Pfam" id="PF00857"/>
    </source>
</evidence>
<name>X0SM98_9ZZZZ</name>
<dbReference type="AlphaFoldDB" id="X0SM98"/>
<evidence type="ECO:0000313" key="2">
    <source>
        <dbReference type="EMBL" id="GAF76271.1"/>
    </source>
</evidence>
<dbReference type="InterPro" id="IPR000868">
    <property type="entry name" value="Isochorismatase-like_dom"/>
</dbReference>
<gene>
    <name evidence="2" type="ORF">S01H1_15789</name>
</gene>
<feature type="domain" description="Isochorismatase-like" evidence="1">
    <location>
        <begin position="1"/>
        <end position="59"/>
    </location>
</feature>
<dbReference type="Gene3D" id="3.40.50.850">
    <property type="entry name" value="Isochorismatase-like"/>
    <property type="match status" value="1"/>
</dbReference>
<sequence length="82" mass="8755">IVLAGIETHVCVYQTAVELIRRGHEVHVVSDAVSSRTPDNKAVGLGLMHDAGASITSVETVLFELLKDAGSENFKGILKIVK</sequence>
<proteinExistence type="predicted"/>
<protein>
    <recommendedName>
        <fullName evidence="1">Isochorismatase-like domain-containing protein</fullName>
    </recommendedName>
</protein>
<dbReference type="PANTHER" id="PTHR14119:SF3">
    <property type="entry name" value="ISOCHORISMATASE DOMAIN-CONTAINING PROTEIN 2"/>
    <property type="match status" value="1"/>
</dbReference>
<organism evidence="2">
    <name type="scientific">marine sediment metagenome</name>
    <dbReference type="NCBI Taxonomy" id="412755"/>
    <lineage>
        <taxon>unclassified sequences</taxon>
        <taxon>metagenomes</taxon>
        <taxon>ecological metagenomes</taxon>
    </lineage>
</organism>
<dbReference type="PANTHER" id="PTHR14119">
    <property type="entry name" value="HYDROLASE"/>
    <property type="match status" value="1"/>
</dbReference>
<dbReference type="SUPFAM" id="SSF52499">
    <property type="entry name" value="Isochorismatase-like hydrolases"/>
    <property type="match status" value="1"/>
</dbReference>
<dbReference type="InterPro" id="IPR036380">
    <property type="entry name" value="Isochorismatase-like_sf"/>
</dbReference>